<dbReference type="EMBL" id="JAGTAR010000028">
    <property type="protein sequence ID" value="MBR8537224.1"/>
    <property type="molecule type" value="Genomic_DNA"/>
</dbReference>
<gene>
    <name evidence="8" type="ORF">KDU71_16770</name>
</gene>
<dbReference type="InterPro" id="IPR011990">
    <property type="entry name" value="TPR-like_helical_dom_sf"/>
</dbReference>
<protein>
    <submittedName>
        <fullName evidence="8">RagB/SusD family nutrient uptake outer membrane protein</fullName>
    </submittedName>
</protein>
<evidence type="ECO:0000259" key="7">
    <source>
        <dbReference type="Pfam" id="PF14322"/>
    </source>
</evidence>
<feature type="domain" description="SusD-like N-terminal" evidence="7">
    <location>
        <begin position="20"/>
        <end position="223"/>
    </location>
</feature>
<dbReference type="Pfam" id="PF14322">
    <property type="entry name" value="SusD-like_3"/>
    <property type="match status" value="1"/>
</dbReference>
<dbReference type="InterPro" id="IPR033985">
    <property type="entry name" value="SusD-like_N"/>
</dbReference>
<reference evidence="8" key="1">
    <citation type="journal article" date="2018" name="Int. J. Syst. Evol. Microbiol.">
        <title>Carboxylicivirga sediminis sp. nov., isolated from coastal sediment.</title>
        <authorList>
            <person name="Wang F.Q."/>
            <person name="Ren L.H."/>
            <person name="Zou R.J."/>
            <person name="Sun Y.Z."/>
            <person name="Liu X.J."/>
            <person name="Jiang F."/>
            <person name="Liu L.J."/>
        </authorList>
    </citation>
    <scope>NUCLEOTIDE SEQUENCE</scope>
    <source>
        <strain evidence="8">JR1</strain>
    </source>
</reference>
<evidence type="ECO:0000256" key="4">
    <source>
        <dbReference type="ARBA" id="ARBA00023136"/>
    </source>
</evidence>
<evidence type="ECO:0000256" key="2">
    <source>
        <dbReference type="ARBA" id="ARBA00006275"/>
    </source>
</evidence>
<comment type="similarity">
    <text evidence="2">Belongs to the SusD family.</text>
</comment>
<dbReference type="AlphaFoldDB" id="A0A941IZ95"/>
<organism evidence="8 9">
    <name type="scientific">Carboxylicivirga sediminis</name>
    <dbReference type="NCBI Taxonomy" id="2006564"/>
    <lineage>
        <taxon>Bacteria</taxon>
        <taxon>Pseudomonadati</taxon>
        <taxon>Bacteroidota</taxon>
        <taxon>Bacteroidia</taxon>
        <taxon>Marinilabiliales</taxon>
        <taxon>Marinilabiliaceae</taxon>
        <taxon>Carboxylicivirga</taxon>
    </lineage>
</organism>
<keyword evidence="9" id="KW-1185">Reference proteome</keyword>
<proteinExistence type="inferred from homology"/>
<sequence>MKLYSLIVLVALGLVSCDDYLNTEPISQIASNGFYKNTAEVEAGLMAMYDGMQSYDLSNDIFKTDILPREFALTEMRSDNTKSKNSEGEWAQFQDMNVDVSNSTVSNYWLVNYNNIFRANVVIANLGAVAEEATKAQFEAEAKFGRALAHFNLVRAFGDVPLIDKVVSPEDNAANVRVAKSEVYNFIIQDLSDAIDILPTRSDIAEGRATKGAAHTLLGKVYLTIGDHSAAKIQLEAVMTSGDYDIIDNYNDVFYDELNDEIIFAIQYIDDDVEDAQDFSYEMTYLGKASGLNYPTEDLLAAVDPADGRFNTLFHFEIGAGSSGRYECGKFRPLTAANSEFAGNDWIVLRYADVLLMYVEAVMGTNSSTNDAGALSAFKEVRERAGYDVSGITEVTKQMLLDERRVELAFENHRLYDLIRFGVAEEVMEAFSQTEEADFNFNATKLLLPIPQRERNLNPDLTQNPGY</sequence>
<keyword evidence="4" id="KW-0472">Membrane</keyword>
<dbReference type="Proteomes" id="UP000679220">
    <property type="component" value="Unassembled WGS sequence"/>
</dbReference>
<reference evidence="8" key="2">
    <citation type="submission" date="2021-04" db="EMBL/GenBank/DDBJ databases">
        <authorList>
            <person name="Zhang T."/>
            <person name="Zhang Y."/>
            <person name="Lu D."/>
            <person name="Zuo D."/>
            <person name="Du Z."/>
        </authorList>
    </citation>
    <scope>NUCLEOTIDE SEQUENCE</scope>
    <source>
        <strain evidence="8">JR1</strain>
    </source>
</reference>
<evidence type="ECO:0000259" key="6">
    <source>
        <dbReference type="Pfam" id="PF07980"/>
    </source>
</evidence>
<keyword evidence="3" id="KW-0732">Signal</keyword>
<comment type="subcellular location">
    <subcellularLocation>
        <location evidence="1">Cell outer membrane</location>
    </subcellularLocation>
</comment>
<dbReference type="CDD" id="cd08977">
    <property type="entry name" value="SusD"/>
    <property type="match status" value="1"/>
</dbReference>
<accession>A0A941IZ95</accession>
<feature type="domain" description="RagB/SusD" evidence="6">
    <location>
        <begin position="325"/>
        <end position="467"/>
    </location>
</feature>
<keyword evidence="5" id="KW-0998">Cell outer membrane</keyword>
<evidence type="ECO:0000256" key="1">
    <source>
        <dbReference type="ARBA" id="ARBA00004442"/>
    </source>
</evidence>
<evidence type="ECO:0000256" key="5">
    <source>
        <dbReference type="ARBA" id="ARBA00023237"/>
    </source>
</evidence>
<dbReference type="SUPFAM" id="SSF48452">
    <property type="entry name" value="TPR-like"/>
    <property type="match status" value="1"/>
</dbReference>
<evidence type="ECO:0000313" key="9">
    <source>
        <dbReference type="Proteomes" id="UP000679220"/>
    </source>
</evidence>
<evidence type="ECO:0000313" key="8">
    <source>
        <dbReference type="EMBL" id="MBR8537224.1"/>
    </source>
</evidence>
<dbReference type="GO" id="GO:0009279">
    <property type="term" value="C:cell outer membrane"/>
    <property type="evidence" value="ECO:0007669"/>
    <property type="project" value="UniProtKB-SubCell"/>
</dbReference>
<dbReference type="PROSITE" id="PS51257">
    <property type="entry name" value="PROKAR_LIPOPROTEIN"/>
    <property type="match status" value="1"/>
</dbReference>
<dbReference type="RefSeq" id="WP_212192249.1">
    <property type="nucleotide sequence ID" value="NZ_JAGTAR010000028.1"/>
</dbReference>
<dbReference type="Gene3D" id="1.25.40.390">
    <property type="match status" value="1"/>
</dbReference>
<name>A0A941IZ95_9BACT</name>
<dbReference type="InterPro" id="IPR012944">
    <property type="entry name" value="SusD_RagB_dom"/>
</dbReference>
<evidence type="ECO:0000256" key="3">
    <source>
        <dbReference type="ARBA" id="ARBA00022729"/>
    </source>
</evidence>
<dbReference type="Pfam" id="PF07980">
    <property type="entry name" value="SusD_RagB"/>
    <property type="match status" value="1"/>
</dbReference>
<comment type="caution">
    <text evidence="8">The sequence shown here is derived from an EMBL/GenBank/DDBJ whole genome shotgun (WGS) entry which is preliminary data.</text>
</comment>